<keyword evidence="1" id="KW-0812">Transmembrane</keyword>
<feature type="transmembrane region" description="Helical" evidence="1">
    <location>
        <begin position="85"/>
        <end position="106"/>
    </location>
</feature>
<reference evidence="3" key="3">
    <citation type="submission" date="2018-08" db="UniProtKB">
        <authorList>
            <consortium name="EnsemblPlants"/>
        </authorList>
    </citation>
    <scope>IDENTIFICATION</scope>
    <source>
        <strain evidence="3">cv. Bd21</strain>
    </source>
</reference>
<keyword evidence="1" id="KW-0472">Membrane</keyword>
<dbReference type="Gramene" id="KQJ84684">
    <property type="protein sequence ID" value="KQJ84684"/>
    <property type="gene ID" value="BRADI_5g22172v3"/>
</dbReference>
<gene>
    <name evidence="2" type="ORF">BRADI_5g22172v3</name>
</gene>
<dbReference type="PANTHER" id="PTHR33530:SF21">
    <property type="match status" value="1"/>
</dbReference>
<name>A0A0Q3EE16_BRADI</name>
<accession>A0A0Q3EE16</accession>
<keyword evidence="4" id="KW-1185">Reference proteome</keyword>
<organism evidence="2">
    <name type="scientific">Brachypodium distachyon</name>
    <name type="common">Purple false brome</name>
    <name type="synonym">Trachynia distachya</name>
    <dbReference type="NCBI Taxonomy" id="15368"/>
    <lineage>
        <taxon>Eukaryota</taxon>
        <taxon>Viridiplantae</taxon>
        <taxon>Streptophyta</taxon>
        <taxon>Embryophyta</taxon>
        <taxon>Tracheophyta</taxon>
        <taxon>Spermatophyta</taxon>
        <taxon>Magnoliopsida</taxon>
        <taxon>Liliopsida</taxon>
        <taxon>Poales</taxon>
        <taxon>Poaceae</taxon>
        <taxon>BOP clade</taxon>
        <taxon>Pooideae</taxon>
        <taxon>Stipodae</taxon>
        <taxon>Brachypodieae</taxon>
        <taxon>Brachypodium</taxon>
    </lineage>
</organism>
<dbReference type="InParanoid" id="A0A0Q3EE16"/>
<reference evidence="2 3" key="1">
    <citation type="journal article" date="2010" name="Nature">
        <title>Genome sequencing and analysis of the model grass Brachypodium distachyon.</title>
        <authorList>
            <consortium name="International Brachypodium Initiative"/>
        </authorList>
    </citation>
    <scope>NUCLEOTIDE SEQUENCE [LARGE SCALE GENOMIC DNA]</scope>
    <source>
        <strain evidence="2 3">Bd21</strain>
    </source>
</reference>
<evidence type="ECO:0000313" key="2">
    <source>
        <dbReference type="EMBL" id="KQJ84684.2"/>
    </source>
</evidence>
<dbReference type="FunCoup" id="A0A0Q3EE16">
    <property type="interactions" value="493"/>
</dbReference>
<dbReference type="Proteomes" id="UP000008810">
    <property type="component" value="Chromosome 5"/>
</dbReference>
<feature type="transmembrane region" description="Helical" evidence="1">
    <location>
        <begin position="44"/>
        <end position="73"/>
    </location>
</feature>
<dbReference type="InterPro" id="IPR022149">
    <property type="entry name" value="DUF3681"/>
</dbReference>
<reference evidence="2" key="2">
    <citation type="submission" date="2017-06" db="EMBL/GenBank/DDBJ databases">
        <title>WGS assembly of Brachypodium distachyon.</title>
        <authorList>
            <consortium name="The International Brachypodium Initiative"/>
            <person name="Lucas S."/>
            <person name="Harmon-Smith M."/>
            <person name="Lail K."/>
            <person name="Tice H."/>
            <person name="Grimwood J."/>
            <person name="Bruce D."/>
            <person name="Barry K."/>
            <person name="Shu S."/>
            <person name="Lindquist E."/>
            <person name="Wang M."/>
            <person name="Pitluck S."/>
            <person name="Vogel J.P."/>
            <person name="Garvin D.F."/>
            <person name="Mockler T.C."/>
            <person name="Schmutz J."/>
            <person name="Rokhsar D."/>
            <person name="Bevan M.W."/>
        </authorList>
    </citation>
    <scope>NUCLEOTIDE SEQUENCE</scope>
    <source>
        <strain evidence="2">Bd21</strain>
    </source>
</reference>
<protein>
    <submittedName>
        <fullName evidence="2 3">Uncharacterized protein</fullName>
    </submittedName>
</protein>
<evidence type="ECO:0000313" key="3">
    <source>
        <dbReference type="EnsemblPlants" id="KQJ84684"/>
    </source>
</evidence>
<dbReference type="PANTHER" id="PTHR33530">
    <property type="entry name" value="OS01G0147100 PROTEIN"/>
    <property type="match status" value="1"/>
</dbReference>
<dbReference type="AlphaFoldDB" id="A0A0Q3EE16"/>
<evidence type="ECO:0000256" key="1">
    <source>
        <dbReference type="SAM" id="Phobius"/>
    </source>
</evidence>
<proteinExistence type="predicted"/>
<dbReference type="EMBL" id="CM000884">
    <property type="protein sequence ID" value="KQJ84684.2"/>
    <property type="molecule type" value="Genomic_DNA"/>
</dbReference>
<dbReference type="Pfam" id="PF12442">
    <property type="entry name" value="DUF3681"/>
    <property type="match status" value="1"/>
</dbReference>
<keyword evidence="1" id="KW-1133">Transmembrane helix</keyword>
<sequence>MAAGSLVSDALLDAEKLPGILISCGFFKAVGSSYMIISNAPGGMVLFVLSWAILAVTLIFGIFEIAAGLWVSADPFERRADGKKIMYVSIVLLVVMLAALEAFASLK</sequence>
<evidence type="ECO:0000313" key="4">
    <source>
        <dbReference type="Proteomes" id="UP000008810"/>
    </source>
</evidence>
<dbReference type="EnsemblPlants" id="KQJ84684">
    <property type="protein sequence ID" value="KQJ84684"/>
    <property type="gene ID" value="BRADI_5g22172v3"/>
</dbReference>